<evidence type="ECO:0008006" key="3">
    <source>
        <dbReference type="Google" id="ProtNLM"/>
    </source>
</evidence>
<dbReference type="Proteomes" id="UP000321479">
    <property type="component" value="Chromosome"/>
</dbReference>
<name>A0A5B8V280_9SPHI</name>
<protein>
    <recommendedName>
        <fullName evidence="3">Lipocalin-like domain-containing protein</fullName>
    </recommendedName>
</protein>
<proteinExistence type="predicted"/>
<keyword evidence="2" id="KW-1185">Reference proteome</keyword>
<gene>
    <name evidence="1" type="ORF">FRZ54_20810</name>
</gene>
<dbReference type="Gene3D" id="2.40.128.490">
    <property type="entry name" value="Uncharacterised protein PF14869, DUF4488"/>
    <property type="match status" value="1"/>
</dbReference>
<dbReference type="OrthoDB" id="1493972at2"/>
<dbReference type="AlphaFoldDB" id="A0A5B8V280"/>
<dbReference type="RefSeq" id="WP_147033736.1">
    <property type="nucleotide sequence ID" value="NZ_CP042436.1"/>
</dbReference>
<dbReference type="EMBL" id="CP042436">
    <property type="protein sequence ID" value="QEC64903.1"/>
    <property type="molecule type" value="Genomic_DNA"/>
</dbReference>
<dbReference type="PROSITE" id="PS51257">
    <property type="entry name" value="PROKAR_LIPOPROTEIN"/>
    <property type="match status" value="1"/>
</dbReference>
<organism evidence="1 2">
    <name type="scientific">Mucilaginibacter ginsenosidivorans</name>
    <dbReference type="NCBI Taxonomy" id="398053"/>
    <lineage>
        <taxon>Bacteria</taxon>
        <taxon>Pseudomonadati</taxon>
        <taxon>Bacteroidota</taxon>
        <taxon>Sphingobacteriia</taxon>
        <taxon>Sphingobacteriales</taxon>
        <taxon>Sphingobacteriaceae</taxon>
        <taxon>Mucilaginibacter</taxon>
    </lineage>
</organism>
<dbReference type="KEGG" id="mgin:FRZ54_20810"/>
<sequence length="153" mass="17179">MRYLLIFPAALLALASCKQKTETAAETASTKSPLNGSWRLVSSKSITKDTVDTSPKSGIETVKLYNDTHFTFFTHDTKKGKIDTPVFSAGAGTYTLSGDKYTEHLQYCNAREWEDHDFDFTMNLKNDTMTQRGVEKVPGVVDHIIIETYVKMK</sequence>
<reference evidence="1 2" key="1">
    <citation type="journal article" date="2017" name="Curr. Microbiol.">
        <title>Mucilaginibacter ginsenosidivorans sp. nov., Isolated from Soil of Ginseng Field.</title>
        <authorList>
            <person name="Kim M.M."/>
            <person name="Siddiqi M.Z."/>
            <person name="Im W.T."/>
        </authorList>
    </citation>
    <scope>NUCLEOTIDE SEQUENCE [LARGE SCALE GENOMIC DNA]</scope>
    <source>
        <strain evidence="1 2">Gsoil 3017</strain>
    </source>
</reference>
<evidence type="ECO:0000313" key="2">
    <source>
        <dbReference type="Proteomes" id="UP000321479"/>
    </source>
</evidence>
<evidence type="ECO:0000313" key="1">
    <source>
        <dbReference type="EMBL" id="QEC64903.1"/>
    </source>
</evidence>
<accession>A0A5B8V280</accession>